<dbReference type="InterPro" id="IPR019998">
    <property type="entry name" value="Membr_insert_YidC"/>
</dbReference>
<dbReference type="NCBIfam" id="TIGR03593">
    <property type="entry name" value="yidC_nterm"/>
    <property type="match status" value="1"/>
</dbReference>
<comment type="subcellular location">
    <subcellularLocation>
        <location evidence="1">Cell inner membrane</location>
        <topology evidence="1">Multi-pass membrane protein</topology>
    </subcellularLocation>
    <subcellularLocation>
        <location evidence="13">Cell membrane</location>
        <topology evidence="13">Multi-pass membrane protein</topology>
    </subcellularLocation>
</comment>
<evidence type="ECO:0000256" key="5">
    <source>
        <dbReference type="ARBA" id="ARBA00022475"/>
    </source>
</evidence>
<dbReference type="Pfam" id="PF14849">
    <property type="entry name" value="YidC_periplas"/>
    <property type="match status" value="1"/>
</dbReference>
<name>A0A1I4LR81_9GAMM</name>
<dbReference type="OrthoDB" id="9780552at2"/>
<dbReference type="InterPro" id="IPR028055">
    <property type="entry name" value="YidC/Oxa/ALB_C"/>
</dbReference>
<keyword evidence="9 13" id="KW-0472">Membrane</keyword>
<keyword evidence="8 13" id="KW-1133">Transmembrane helix</keyword>
<dbReference type="HAMAP" id="MF_01810">
    <property type="entry name" value="YidC_type1"/>
    <property type="match status" value="1"/>
</dbReference>
<comment type="function">
    <text evidence="13">Required for the insertion and/or proper folding and/or complex formation of integral membrane proteins into the membrane. Involved in integration of membrane proteins that insert both dependently and independently of the Sec translocase complex, as well as at least some lipoproteins. Aids folding of multispanning membrane proteins.</text>
</comment>
<evidence type="ECO:0000256" key="1">
    <source>
        <dbReference type="ARBA" id="ARBA00004429"/>
    </source>
</evidence>
<feature type="transmembrane region" description="Helical" evidence="13">
    <location>
        <begin position="482"/>
        <end position="501"/>
    </location>
</feature>
<dbReference type="RefSeq" id="WP_092020405.1">
    <property type="nucleotide sequence ID" value="NZ_FOUE01000001.1"/>
</dbReference>
<dbReference type="Proteomes" id="UP000198519">
    <property type="component" value="Unassembled WGS sequence"/>
</dbReference>
<organism evidence="17 18">
    <name type="scientific">Marinobacter zhejiangensis</name>
    <dbReference type="NCBI Taxonomy" id="488535"/>
    <lineage>
        <taxon>Bacteria</taxon>
        <taxon>Pseudomonadati</taxon>
        <taxon>Pseudomonadota</taxon>
        <taxon>Gammaproteobacteria</taxon>
        <taxon>Pseudomonadales</taxon>
        <taxon>Marinobacteraceae</taxon>
        <taxon>Marinobacter</taxon>
    </lineage>
</organism>
<feature type="domain" description="Membrane insertase YidC/Oxa/ALB C-terminal" evidence="15">
    <location>
        <begin position="378"/>
        <end position="556"/>
    </location>
</feature>
<comment type="subunit">
    <text evidence="13">Interacts with the Sec translocase complex via SecD. Specifically interacts with transmembrane segments of nascent integral membrane proteins during membrane integration.</text>
</comment>
<evidence type="ECO:0000256" key="13">
    <source>
        <dbReference type="HAMAP-Rule" id="MF_01810"/>
    </source>
</evidence>
<keyword evidence="4 13" id="KW-0813">Transport</keyword>
<dbReference type="Gene3D" id="2.70.98.90">
    <property type="match status" value="1"/>
</dbReference>
<accession>A0A1I4LR81</accession>
<dbReference type="GO" id="GO:0051205">
    <property type="term" value="P:protein insertion into membrane"/>
    <property type="evidence" value="ECO:0007669"/>
    <property type="project" value="TreeGrafter"/>
</dbReference>
<keyword evidence="10 13" id="KW-0143">Chaperone</keyword>
<dbReference type="InterPro" id="IPR047196">
    <property type="entry name" value="YidC_ALB_C"/>
</dbReference>
<feature type="transmembrane region" description="Helical" evidence="13">
    <location>
        <begin position="6"/>
        <end position="23"/>
    </location>
</feature>
<dbReference type="GO" id="GO:0005886">
    <property type="term" value="C:plasma membrane"/>
    <property type="evidence" value="ECO:0007669"/>
    <property type="project" value="UniProtKB-SubCell"/>
</dbReference>
<protein>
    <recommendedName>
        <fullName evidence="3 13">Membrane protein insertase YidC</fullName>
    </recommendedName>
    <alternativeName>
        <fullName evidence="12 13">Foldase YidC</fullName>
    </alternativeName>
    <alternativeName>
        <fullName evidence="11 13">Membrane integrase YidC</fullName>
    </alternativeName>
    <alternativeName>
        <fullName evidence="13">Membrane protein YidC</fullName>
    </alternativeName>
</protein>
<evidence type="ECO:0000256" key="11">
    <source>
        <dbReference type="ARBA" id="ARBA00033245"/>
    </source>
</evidence>
<keyword evidence="18" id="KW-1185">Reference proteome</keyword>
<dbReference type="InterPro" id="IPR001708">
    <property type="entry name" value="YidC/ALB3/OXA1/COX18"/>
</dbReference>
<dbReference type="NCBIfam" id="TIGR03592">
    <property type="entry name" value="yidC_oxa1_cterm"/>
    <property type="match status" value="1"/>
</dbReference>
<comment type="similarity">
    <text evidence="2 13">Belongs to the OXA1/ALB3/YidC family. Type 1 subfamily.</text>
</comment>
<dbReference type="InterPro" id="IPR028053">
    <property type="entry name" value="Membr_insert_YidC_N"/>
</dbReference>
<dbReference type="PANTHER" id="PTHR12428">
    <property type="entry name" value="OXA1"/>
    <property type="match status" value="1"/>
</dbReference>
<keyword evidence="6 13" id="KW-0812">Transmembrane</keyword>
<feature type="transmembrane region" description="Helical" evidence="13">
    <location>
        <begin position="354"/>
        <end position="372"/>
    </location>
</feature>
<keyword evidence="7 13" id="KW-0653">Protein transport</keyword>
<dbReference type="EMBL" id="FOUE01000001">
    <property type="protein sequence ID" value="SFL93532.1"/>
    <property type="molecule type" value="Genomic_DNA"/>
</dbReference>
<dbReference type="PANTHER" id="PTHR12428:SF65">
    <property type="entry name" value="CYTOCHROME C OXIDASE ASSEMBLY PROTEIN COX18, MITOCHONDRIAL"/>
    <property type="match status" value="1"/>
</dbReference>
<dbReference type="InterPro" id="IPR038221">
    <property type="entry name" value="YidC_periplasmic_sf"/>
</dbReference>
<dbReference type="STRING" id="488535.SAMN04487963_0615"/>
<evidence type="ECO:0000256" key="6">
    <source>
        <dbReference type="ARBA" id="ARBA00022692"/>
    </source>
</evidence>
<evidence type="ECO:0000256" key="8">
    <source>
        <dbReference type="ARBA" id="ARBA00022989"/>
    </source>
</evidence>
<keyword evidence="5 13" id="KW-1003">Cell membrane</keyword>
<feature type="compositionally biased region" description="Low complexity" evidence="14">
    <location>
        <begin position="45"/>
        <end position="61"/>
    </location>
</feature>
<feature type="transmembrane region" description="Helical" evidence="13">
    <location>
        <begin position="378"/>
        <end position="398"/>
    </location>
</feature>
<evidence type="ECO:0000313" key="17">
    <source>
        <dbReference type="EMBL" id="SFL93532.1"/>
    </source>
</evidence>
<dbReference type="Pfam" id="PF02096">
    <property type="entry name" value="60KD_IMP"/>
    <property type="match status" value="1"/>
</dbReference>
<dbReference type="GO" id="GO:0015031">
    <property type="term" value="P:protein transport"/>
    <property type="evidence" value="ECO:0007669"/>
    <property type="project" value="UniProtKB-KW"/>
</dbReference>
<feature type="compositionally biased region" description="Polar residues" evidence="14">
    <location>
        <begin position="66"/>
        <end position="84"/>
    </location>
</feature>
<gene>
    <name evidence="13" type="primary">yidC</name>
    <name evidence="17" type="ORF">SAMN04487963_0615</name>
</gene>
<evidence type="ECO:0000256" key="9">
    <source>
        <dbReference type="ARBA" id="ARBA00023136"/>
    </source>
</evidence>
<dbReference type="AlphaFoldDB" id="A0A1I4LR81"/>
<evidence type="ECO:0000256" key="3">
    <source>
        <dbReference type="ARBA" id="ARBA00015325"/>
    </source>
</evidence>
<evidence type="ECO:0000256" key="12">
    <source>
        <dbReference type="ARBA" id="ARBA00033342"/>
    </source>
</evidence>
<dbReference type="GO" id="GO:0032977">
    <property type="term" value="F:membrane insertase activity"/>
    <property type="evidence" value="ECO:0007669"/>
    <property type="project" value="InterPro"/>
</dbReference>
<evidence type="ECO:0000256" key="2">
    <source>
        <dbReference type="ARBA" id="ARBA00010527"/>
    </source>
</evidence>
<evidence type="ECO:0000256" key="10">
    <source>
        <dbReference type="ARBA" id="ARBA00023186"/>
    </source>
</evidence>
<feature type="transmembrane region" description="Helical" evidence="13">
    <location>
        <begin position="441"/>
        <end position="462"/>
    </location>
</feature>
<feature type="region of interest" description="Disordered" evidence="14">
    <location>
        <begin position="35"/>
        <end position="84"/>
    </location>
</feature>
<evidence type="ECO:0000256" key="7">
    <source>
        <dbReference type="ARBA" id="ARBA00022927"/>
    </source>
</evidence>
<dbReference type="PRINTS" id="PR00701">
    <property type="entry name" value="60KDINNERMP"/>
</dbReference>
<proteinExistence type="inferred from homology"/>
<dbReference type="CDD" id="cd20070">
    <property type="entry name" value="5TM_YidC_Alb3"/>
    <property type="match status" value="1"/>
</dbReference>
<evidence type="ECO:0000259" key="15">
    <source>
        <dbReference type="Pfam" id="PF02096"/>
    </source>
</evidence>
<dbReference type="NCBIfam" id="NF002352">
    <property type="entry name" value="PRK01318.1-3"/>
    <property type="match status" value="1"/>
</dbReference>
<dbReference type="PRINTS" id="PR01900">
    <property type="entry name" value="YIDCPROTEIN"/>
</dbReference>
<evidence type="ECO:0000313" key="18">
    <source>
        <dbReference type="Proteomes" id="UP000198519"/>
    </source>
</evidence>
<evidence type="ECO:0000256" key="4">
    <source>
        <dbReference type="ARBA" id="ARBA00022448"/>
    </source>
</evidence>
<evidence type="ECO:0000256" key="14">
    <source>
        <dbReference type="SAM" id="MobiDB-lite"/>
    </source>
</evidence>
<feature type="transmembrane region" description="Helical" evidence="13">
    <location>
        <begin position="522"/>
        <end position="542"/>
    </location>
</feature>
<reference evidence="18" key="1">
    <citation type="submission" date="2016-10" db="EMBL/GenBank/DDBJ databases">
        <authorList>
            <person name="Varghese N."/>
            <person name="Submissions S."/>
        </authorList>
    </citation>
    <scope>NUCLEOTIDE SEQUENCE [LARGE SCALE GENOMIC DNA]</scope>
    <source>
        <strain evidence="18">CGMCC 1.7061</strain>
    </source>
</reference>
<sequence>MDIKRLVLFAGLAIVSYMMVLAWNEDYNQPQPVAVTSQASGETPALASGTAGSSGVSSSAGEEFSTPENASGTTSLTDSTGNGQISDQLITVTTDVMSLKIDRVGGNLVETALLQYDDSLDSGQPLKLLENSNVRTYLMESGLIGKNGFDSRRNGPTPVYQTSATDFELTEGQDELVVDLVFVADNGVKVTKQYRLARDSYQIDVRYLIDNQSNAPWEGNFSGKIVRDLSQDPTAQHSLGIQAFLGLVVSTPDDPYEKFTFDDLKESPINQAVTNGWMAFLQHYFLTAWIPQPDAQQQFQSTTRGNLNVVGFVSPATVVAPGEQGEVGATAYVGPKIIDRLEQVAPNLDRTVDFGFLFFIALPLFWILEWFHSLVGNWGVAIILLTVLVKGVFFHLSATSYRSMARMRAVAPQLTRLKELYGDDRQRMSQEMMALYKREKINPLGGCLPILVQMPVFISLYWCLFESVQLRHAPFMLWIQDLSVMDPYFILPILMGASMFIQMSLNPSPPDPMQAKIMKMMPLIFTVFFLWFPSGLVLYWLVNNILSIAQQWYITRQIEAESGTKKS</sequence>
<evidence type="ECO:0000259" key="16">
    <source>
        <dbReference type="Pfam" id="PF14849"/>
    </source>
</evidence>
<dbReference type="CDD" id="cd19961">
    <property type="entry name" value="EcYidC-like_peri"/>
    <property type="match status" value="1"/>
</dbReference>
<feature type="domain" description="Membrane insertase YidC N-terminal" evidence="16">
    <location>
        <begin position="90"/>
        <end position="367"/>
    </location>
</feature>